<dbReference type="SUPFAM" id="SSF52540">
    <property type="entry name" value="P-loop containing nucleoside triphosphate hydrolases"/>
    <property type="match status" value="1"/>
</dbReference>
<organism evidence="3 4">
    <name type="scientific">Alkalibacter rhizosphaerae</name>
    <dbReference type="NCBI Taxonomy" id="2815577"/>
    <lineage>
        <taxon>Bacteria</taxon>
        <taxon>Bacillati</taxon>
        <taxon>Bacillota</taxon>
        <taxon>Clostridia</taxon>
        <taxon>Eubacteriales</taxon>
        <taxon>Eubacteriaceae</taxon>
        <taxon>Alkalibacter</taxon>
    </lineage>
</organism>
<dbReference type="AlphaFoldDB" id="A0A975AH67"/>
<dbReference type="Pfam" id="PF01637">
    <property type="entry name" value="ATPase_2"/>
    <property type="match status" value="1"/>
</dbReference>
<proteinExistence type="predicted"/>
<evidence type="ECO:0000259" key="2">
    <source>
        <dbReference type="Pfam" id="PF03008"/>
    </source>
</evidence>
<dbReference type="InterPro" id="IPR011335">
    <property type="entry name" value="Restrct_endonuc-II-like"/>
</dbReference>
<dbReference type="RefSeq" id="WP_207299030.1">
    <property type="nucleotide sequence ID" value="NZ_CP071444.1"/>
</dbReference>
<evidence type="ECO:0000313" key="3">
    <source>
        <dbReference type="EMBL" id="QSX07688.1"/>
    </source>
</evidence>
<dbReference type="GO" id="GO:0005524">
    <property type="term" value="F:ATP binding"/>
    <property type="evidence" value="ECO:0007669"/>
    <property type="project" value="UniProtKB-KW"/>
</dbReference>
<keyword evidence="3" id="KW-0067">ATP-binding</keyword>
<gene>
    <name evidence="3" type="ORF">J0B03_07555</name>
</gene>
<feature type="domain" description="ATPase" evidence="1">
    <location>
        <begin position="2"/>
        <end position="195"/>
    </location>
</feature>
<sequence length="460" mass="53480">MFVGREKEIKILEKRVQSKGFEFGLVYGRRRIGKTRLLQEIVSKFDAIYYVANEMGLEYNLKQLSATITSYYNESFVFENFDQVFQYLAKRSHEKRTIFILDEFTYLMSSNKELLSVFQNAVDQHLLNSNLKMILSGSQVGMVEDAISYKKPLYGRTTFKMKLEPFDYYDAAKFYPNCTATEKVCLYSVFGGVPFYTSRIDDSKSVKENILDLIIEPGSIFEDEIAFFLSQEVRSVATYGKIMNAIASGATKLSEISTKSGSTNTGTTSKYLDLLLSLGIVEKEFCFGESNKSKKTIYRIQDQLFRFHFSFIEKNKSKKVIMDPENFYNTMVQPHLEEYVSNEFENICRDFLKRKYENTIQEIGRYWFNDAAKRQDIEIDIVMKTNHQLHVYECKWTNSRIGMGIVNNLQTKVDHFEGAQLGFFSKKGYHSELSDKGYALYQVDDLYNVSNNELEHNRES</sequence>
<dbReference type="Pfam" id="PF03008">
    <property type="entry name" value="DUF234"/>
    <property type="match status" value="1"/>
</dbReference>
<dbReference type="InterPro" id="IPR004256">
    <property type="entry name" value="DUF234"/>
</dbReference>
<dbReference type="InterPro" id="IPR011579">
    <property type="entry name" value="ATPase_dom"/>
</dbReference>
<evidence type="ECO:0000259" key="1">
    <source>
        <dbReference type="Pfam" id="PF01637"/>
    </source>
</evidence>
<dbReference type="EMBL" id="CP071444">
    <property type="protein sequence ID" value="QSX07688.1"/>
    <property type="molecule type" value="Genomic_DNA"/>
</dbReference>
<accession>A0A975AH67</accession>
<dbReference type="PANTHER" id="PTHR34704:SF1">
    <property type="entry name" value="ATPASE"/>
    <property type="match status" value="1"/>
</dbReference>
<name>A0A975AH67_9FIRM</name>
<keyword evidence="4" id="KW-1185">Reference proteome</keyword>
<dbReference type="Proteomes" id="UP000663499">
    <property type="component" value="Chromosome"/>
</dbReference>
<protein>
    <submittedName>
        <fullName evidence="3">ATP-binding protein</fullName>
    </submittedName>
</protein>
<dbReference type="Gene3D" id="3.40.50.300">
    <property type="entry name" value="P-loop containing nucleotide triphosphate hydrolases"/>
    <property type="match status" value="1"/>
</dbReference>
<reference evidence="3" key="1">
    <citation type="submission" date="2021-03" db="EMBL/GenBank/DDBJ databases">
        <title>Alkalibacter marinus sp. nov., isolated from tidal flat sediment.</title>
        <authorList>
            <person name="Namirimu T."/>
            <person name="Yang J.-A."/>
            <person name="Yang S.-H."/>
            <person name="Kim Y.-J."/>
            <person name="Kwon K.K."/>
        </authorList>
    </citation>
    <scope>NUCLEOTIDE SEQUENCE</scope>
    <source>
        <strain evidence="3">ES005</strain>
    </source>
</reference>
<dbReference type="PANTHER" id="PTHR34704">
    <property type="entry name" value="ATPASE"/>
    <property type="match status" value="1"/>
</dbReference>
<dbReference type="SUPFAM" id="SSF52980">
    <property type="entry name" value="Restriction endonuclease-like"/>
    <property type="match status" value="1"/>
</dbReference>
<dbReference type="InterPro" id="IPR027417">
    <property type="entry name" value="P-loop_NTPase"/>
</dbReference>
<evidence type="ECO:0000313" key="4">
    <source>
        <dbReference type="Proteomes" id="UP000663499"/>
    </source>
</evidence>
<keyword evidence="3" id="KW-0547">Nucleotide-binding</keyword>
<dbReference type="KEGG" id="alka:J0B03_07555"/>
<feature type="domain" description="DUF234" evidence="2">
    <location>
        <begin position="309"/>
        <end position="398"/>
    </location>
</feature>